<dbReference type="GO" id="GO:0032502">
    <property type="term" value="P:developmental process"/>
    <property type="evidence" value="ECO:0007669"/>
    <property type="project" value="TreeGrafter"/>
</dbReference>
<evidence type="ECO:0000259" key="2">
    <source>
        <dbReference type="PROSITE" id="PS50888"/>
    </source>
</evidence>
<feature type="domain" description="BHLH" evidence="2">
    <location>
        <begin position="29"/>
        <end position="80"/>
    </location>
</feature>
<sequence>MVSHKKSSSSDSSGSPLPSRGISVEVDPKSREEANERERKRTKLLNDGFKKLRDNLPYRPADKMSKIKTLQIAAQYMIFLTKESDSANSWKTSSFSAESVAQLHAFFNAKREMEERASVCSPNLQCPNLPRFNPKFGGICGRRNQYSSSLVKKELLSSEHNVPTGQWYMSSSSNQHHNNSSSSFSDLRGISDSTFFL</sequence>
<feature type="compositionally biased region" description="Low complexity" evidence="1">
    <location>
        <begin position="9"/>
        <end position="19"/>
    </location>
</feature>
<dbReference type="Proteomes" id="UP000887574">
    <property type="component" value="Unplaced"/>
</dbReference>
<dbReference type="Gene3D" id="4.10.280.10">
    <property type="entry name" value="Helix-loop-helix DNA-binding domain"/>
    <property type="match status" value="1"/>
</dbReference>
<dbReference type="PROSITE" id="PS50888">
    <property type="entry name" value="BHLH"/>
    <property type="match status" value="1"/>
</dbReference>
<dbReference type="WBParaSite" id="jg1697">
    <property type="protein sequence ID" value="jg1697"/>
    <property type="gene ID" value="jg1697"/>
</dbReference>
<dbReference type="Pfam" id="PF00010">
    <property type="entry name" value="HLH"/>
    <property type="match status" value="1"/>
</dbReference>
<dbReference type="InterPro" id="IPR011598">
    <property type="entry name" value="bHLH_dom"/>
</dbReference>
<dbReference type="InterPro" id="IPR050283">
    <property type="entry name" value="E-box_TF_Regulators"/>
</dbReference>
<dbReference type="GO" id="GO:0000981">
    <property type="term" value="F:DNA-binding transcription factor activity, RNA polymerase II-specific"/>
    <property type="evidence" value="ECO:0007669"/>
    <property type="project" value="TreeGrafter"/>
</dbReference>
<evidence type="ECO:0000256" key="1">
    <source>
        <dbReference type="SAM" id="MobiDB-lite"/>
    </source>
</evidence>
<keyword evidence="3" id="KW-1185">Reference proteome</keyword>
<dbReference type="SMART" id="SM00353">
    <property type="entry name" value="HLH"/>
    <property type="match status" value="1"/>
</dbReference>
<evidence type="ECO:0000313" key="4">
    <source>
        <dbReference type="WBParaSite" id="jg1697"/>
    </source>
</evidence>
<dbReference type="CDD" id="cd11390">
    <property type="entry name" value="bHLH_TS"/>
    <property type="match status" value="1"/>
</dbReference>
<name>A0A915D7Z1_9BILA</name>
<protein>
    <submittedName>
        <fullName evidence="4">BHLH domain-containing protein</fullName>
    </submittedName>
</protein>
<dbReference type="GO" id="GO:0000977">
    <property type="term" value="F:RNA polymerase II transcription regulatory region sequence-specific DNA binding"/>
    <property type="evidence" value="ECO:0007669"/>
    <property type="project" value="TreeGrafter"/>
</dbReference>
<dbReference type="SUPFAM" id="SSF47459">
    <property type="entry name" value="HLH, helix-loop-helix DNA-binding domain"/>
    <property type="match status" value="1"/>
</dbReference>
<dbReference type="AlphaFoldDB" id="A0A915D7Z1"/>
<reference evidence="4" key="1">
    <citation type="submission" date="2022-11" db="UniProtKB">
        <authorList>
            <consortium name="WormBaseParasite"/>
        </authorList>
    </citation>
    <scope>IDENTIFICATION</scope>
</reference>
<dbReference type="GO" id="GO:0046983">
    <property type="term" value="F:protein dimerization activity"/>
    <property type="evidence" value="ECO:0007669"/>
    <property type="project" value="InterPro"/>
</dbReference>
<dbReference type="InterPro" id="IPR036638">
    <property type="entry name" value="HLH_DNA-bd_sf"/>
</dbReference>
<organism evidence="3 4">
    <name type="scientific">Ditylenchus dipsaci</name>
    <dbReference type="NCBI Taxonomy" id="166011"/>
    <lineage>
        <taxon>Eukaryota</taxon>
        <taxon>Metazoa</taxon>
        <taxon>Ecdysozoa</taxon>
        <taxon>Nematoda</taxon>
        <taxon>Chromadorea</taxon>
        <taxon>Rhabditida</taxon>
        <taxon>Tylenchina</taxon>
        <taxon>Tylenchomorpha</taxon>
        <taxon>Sphaerularioidea</taxon>
        <taxon>Anguinidae</taxon>
        <taxon>Anguininae</taxon>
        <taxon>Ditylenchus</taxon>
    </lineage>
</organism>
<proteinExistence type="predicted"/>
<evidence type="ECO:0000313" key="3">
    <source>
        <dbReference type="Proteomes" id="UP000887574"/>
    </source>
</evidence>
<accession>A0A915D7Z1</accession>
<dbReference type="PANTHER" id="PTHR23349:SF111">
    <property type="entry name" value="BHLH DOMAIN-CONTAINING PROTEIN"/>
    <property type="match status" value="1"/>
</dbReference>
<feature type="compositionally biased region" description="Basic and acidic residues" evidence="1">
    <location>
        <begin position="26"/>
        <end position="39"/>
    </location>
</feature>
<feature type="region of interest" description="Disordered" evidence="1">
    <location>
        <begin position="1"/>
        <end position="46"/>
    </location>
</feature>
<dbReference type="PANTHER" id="PTHR23349">
    <property type="entry name" value="BASIC HELIX-LOOP-HELIX TRANSCRIPTION FACTOR, TWIST"/>
    <property type="match status" value="1"/>
</dbReference>